<comment type="similarity">
    <text evidence="2 16">Belongs to the DNA polymerase type-Y family.</text>
</comment>
<sequence>MSKGPRSAAARRNWGSDESGCSVLHLDMDAFFASCELARRPELRGLPVIVGAQERGVVLAATYEARAFGVRSAMPMTRARVLCPQAVVVRPDHDLYRDVSRSVMGMLHEVTPLVEQISVDEAFLDVSGARRRLGPPTVIGAALRRRIEREHGVTASVGIARNKFVAKLASTHSKPDGLMLVPVSATVDFLHTLPVGALWGVGEKTEKSLAAWGITTVEELANTDLPSLQAAVGRVSGAHLHDLAWGRDPRPVVPEHHEQSIGAETTFGTDQDDTETVNRRVLELSDRVAARLRHQGVMARTVSVKVRSSDFATFTRSRTLDGPTDVAREIYLVARELVAAVDLGGLPVRLVGVRGENLRQRDGSTQQLTLEEAVDPRSGAQREAEVALDAVREKFGKTAIDLGVHRKNGTHLY</sequence>
<dbReference type="EMBL" id="JACGWV010000001">
    <property type="protein sequence ID" value="MBA8807015.1"/>
    <property type="molecule type" value="Genomic_DNA"/>
</dbReference>
<dbReference type="NCBIfam" id="NF003015">
    <property type="entry name" value="PRK03858.1"/>
    <property type="match status" value="1"/>
</dbReference>
<evidence type="ECO:0000256" key="4">
    <source>
        <dbReference type="ARBA" id="ARBA00022490"/>
    </source>
</evidence>
<keyword evidence="8 16" id="KW-0479">Metal-binding</keyword>
<dbReference type="Pfam" id="PF11799">
    <property type="entry name" value="IMS_C"/>
    <property type="match status" value="1"/>
</dbReference>
<reference evidence="18 19" key="1">
    <citation type="submission" date="2020-07" db="EMBL/GenBank/DDBJ databases">
        <title>Sequencing the genomes of 1000 actinobacteria strains.</title>
        <authorList>
            <person name="Klenk H.-P."/>
        </authorList>
    </citation>
    <scope>NUCLEOTIDE SEQUENCE [LARGE SCALE GENOMIC DNA]</scope>
    <source>
        <strain evidence="18 19">DSM 44121</strain>
    </source>
</reference>
<comment type="subcellular location">
    <subcellularLocation>
        <location evidence="1 16">Cytoplasm</location>
    </subcellularLocation>
</comment>
<keyword evidence="10 16" id="KW-0460">Magnesium</keyword>
<dbReference type="InterPro" id="IPR022880">
    <property type="entry name" value="DNApol_IV"/>
</dbReference>
<feature type="binding site" evidence="16">
    <location>
        <position position="120"/>
    </location>
    <ligand>
        <name>Mg(2+)</name>
        <dbReference type="ChEBI" id="CHEBI:18420"/>
    </ligand>
</feature>
<protein>
    <recommendedName>
        <fullName evidence="16">DNA polymerase IV</fullName>
        <shortName evidence="16">Pol IV</shortName>
        <ecNumber evidence="16">2.7.7.7</ecNumber>
    </recommendedName>
</protein>
<keyword evidence="12 16" id="KW-0238">DNA-binding</keyword>
<dbReference type="AlphaFoldDB" id="A0A7W3PCK6"/>
<dbReference type="NCBIfam" id="NF002677">
    <property type="entry name" value="PRK02406.1"/>
    <property type="match status" value="1"/>
</dbReference>
<evidence type="ECO:0000313" key="19">
    <source>
        <dbReference type="Proteomes" id="UP000540568"/>
    </source>
</evidence>
<evidence type="ECO:0000256" key="14">
    <source>
        <dbReference type="ARBA" id="ARBA00025589"/>
    </source>
</evidence>
<dbReference type="GO" id="GO:0000287">
    <property type="term" value="F:magnesium ion binding"/>
    <property type="evidence" value="ECO:0007669"/>
    <property type="project" value="UniProtKB-UniRule"/>
</dbReference>
<comment type="cofactor">
    <cofactor evidence="16">
        <name>Mg(2+)</name>
        <dbReference type="ChEBI" id="CHEBI:18420"/>
    </cofactor>
    <text evidence="16">Binds 2 magnesium ions per subunit.</text>
</comment>
<evidence type="ECO:0000256" key="15">
    <source>
        <dbReference type="ARBA" id="ARBA00049244"/>
    </source>
</evidence>
<dbReference type="FunFam" id="3.30.1490.100:FF:000004">
    <property type="entry name" value="DNA polymerase IV"/>
    <property type="match status" value="1"/>
</dbReference>
<keyword evidence="5 16" id="KW-0808">Transferase</keyword>
<evidence type="ECO:0000256" key="16">
    <source>
        <dbReference type="HAMAP-Rule" id="MF_01113"/>
    </source>
</evidence>
<evidence type="ECO:0000256" key="11">
    <source>
        <dbReference type="ARBA" id="ARBA00022932"/>
    </source>
</evidence>
<dbReference type="InterPro" id="IPR017961">
    <property type="entry name" value="DNA_pol_Y-fam_little_finger"/>
</dbReference>
<dbReference type="RefSeq" id="WP_182614654.1">
    <property type="nucleotide sequence ID" value="NZ_BAAATF010000002.1"/>
</dbReference>
<dbReference type="Proteomes" id="UP000540568">
    <property type="component" value="Unassembled WGS sequence"/>
</dbReference>
<comment type="function">
    <text evidence="14 16">Poorly processive, error-prone DNA polymerase involved in untargeted mutagenesis. Copies undamaged DNA at stalled replication forks, which arise in vivo from mismatched or misaligned primer ends. These misaligned primers can be extended by PolIV. Exhibits no 3'-5' exonuclease (proofreading) activity. May be involved in translesional synthesis, in conjunction with the beta clamp from PolIII.</text>
</comment>
<dbReference type="CDD" id="cd03586">
    <property type="entry name" value="PolY_Pol_IV_kappa"/>
    <property type="match status" value="1"/>
</dbReference>
<dbReference type="GO" id="GO:0009432">
    <property type="term" value="P:SOS response"/>
    <property type="evidence" value="ECO:0007669"/>
    <property type="project" value="TreeGrafter"/>
</dbReference>
<name>A0A7W3PCK6_9MICO</name>
<dbReference type="PROSITE" id="PS50173">
    <property type="entry name" value="UMUC"/>
    <property type="match status" value="1"/>
</dbReference>
<keyword evidence="7 16" id="KW-0235">DNA replication</keyword>
<dbReference type="GO" id="GO:0006281">
    <property type="term" value="P:DNA repair"/>
    <property type="evidence" value="ECO:0007669"/>
    <property type="project" value="UniProtKB-UniRule"/>
</dbReference>
<dbReference type="Gene3D" id="3.30.1490.100">
    <property type="entry name" value="DNA polymerase, Y-family, little finger domain"/>
    <property type="match status" value="1"/>
</dbReference>
<evidence type="ECO:0000256" key="12">
    <source>
        <dbReference type="ARBA" id="ARBA00023125"/>
    </source>
</evidence>
<evidence type="ECO:0000256" key="13">
    <source>
        <dbReference type="ARBA" id="ARBA00023204"/>
    </source>
</evidence>
<keyword evidence="6 16" id="KW-0548">Nucleotidyltransferase</keyword>
<evidence type="ECO:0000256" key="8">
    <source>
        <dbReference type="ARBA" id="ARBA00022723"/>
    </source>
</evidence>
<dbReference type="SUPFAM" id="SSF56672">
    <property type="entry name" value="DNA/RNA polymerases"/>
    <property type="match status" value="1"/>
</dbReference>
<dbReference type="Gene3D" id="1.10.150.20">
    <property type="entry name" value="5' to 3' exonuclease, C-terminal subdomain"/>
    <property type="match status" value="1"/>
</dbReference>
<feature type="binding site" evidence="16">
    <location>
        <position position="27"/>
    </location>
    <ligand>
        <name>Mg(2+)</name>
        <dbReference type="ChEBI" id="CHEBI:18420"/>
    </ligand>
</feature>
<dbReference type="InterPro" id="IPR036775">
    <property type="entry name" value="DNA_pol_Y-fam_lit_finger_sf"/>
</dbReference>
<dbReference type="InterPro" id="IPR053848">
    <property type="entry name" value="IMS_HHH_1"/>
</dbReference>
<evidence type="ECO:0000256" key="1">
    <source>
        <dbReference type="ARBA" id="ARBA00004496"/>
    </source>
</evidence>
<keyword evidence="9 16" id="KW-0227">DNA damage</keyword>
<dbReference type="GO" id="GO:0003684">
    <property type="term" value="F:damaged DNA binding"/>
    <property type="evidence" value="ECO:0007669"/>
    <property type="project" value="InterPro"/>
</dbReference>
<dbReference type="Pfam" id="PF21999">
    <property type="entry name" value="IMS_HHH_1"/>
    <property type="match status" value="1"/>
</dbReference>
<keyword evidence="19" id="KW-1185">Reference proteome</keyword>
<comment type="caution">
    <text evidence="18">The sequence shown here is derived from an EMBL/GenBank/DDBJ whole genome shotgun (WGS) entry which is preliminary data.</text>
</comment>
<dbReference type="GO" id="GO:0042276">
    <property type="term" value="P:error-prone translesion synthesis"/>
    <property type="evidence" value="ECO:0007669"/>
    <property type="project" value="TreeGrafter"/>
</dbReference>
<dbReference type="InterPro" id="IPR043128">
    <property type="entry name" value="Rev_trsase/Diguanyl_cyclase"/>
</dbReference>
<dbReference type="PANTHER" id="PTHR11076:SF33">
    <property type="entry name" value="DNA POLYMERASE KAPPA"/>
    <property type="match status" value="1"/>
</dbReference>
<dbReference type="Gene3D" id="3.30.70.270">
    <property type="match status" value="1"/>
</dbReference>
<dbReference type="InterPro" id="IPR043502">
    <property type="entry name" value="DNA/RNA_pol_sf"/>
</dbReference>
<dbReference type="Pfam" id="PF00817">
    <property type="entry name" value="IMS"/>
    <property type="match status" value="1"/>
</dbReference>
<proteinExistence type="inferred from homology"/>
<dbReference type="InterPro" id="IPR050116">
    <property type="entry name" value="DNA_polymerase-Y"/>
</dbReference>
<keyword evidence="3 16" id="KW-0515">Mutator protein</keyword>
<dbReference type="Gene3D" id="3.40.1170.60">
    <property type="match status" value="1"/>
</dbReference>
<evidence type="ECO:0000256" key="6">
    <source>
        <dbReference type="ARBA" id="ARBA00022695"/>
    </source>
</evidence>
<feature type="site" description="Substrate discrimination" evidence="16">
    <location>
        <position position="32"/>
    </location>
</feature>
<comment type="catalytic activity">
    <reaction evidence="15 16">
        <text>DNA(n) + a 2'-deoxyribonucleoside 5'-triphosphate = DNA(n+1) + diphosphate</text>
        <dbReference type="Rhea" id="RHEA:22508"/>
        <dbReference type="Rhea" id="RHEA-COMP:17339"/>
        <dbReference type="Rhea" id="RHEA-COMP:17340"/>
        <dbReference type="ChEBI" id="CHEBI:33019"/>
        <dbReference type="ChEBI" id="CHEBI:61560"/>
        <dbReference type="ChEBI" id="CHEBI:173112"/>
        <dbReference type="EC" id="2.7.7.7"/>
    </reaction>
</comment>
<keyword evidence="11 16" id="KW-0239">DNA-directed DNA polymerase</keyword>
<dbReference type="GO" id="GO:0006261">
    <property type="term" value="P:DNA-templated DNA replication"/>
    <property type="evidence" value="ECO:0007669"/>
    <property type="project" value="UniProtKB-UniRule"/>
</dbReference>
<dbReference type="GO" id="GO:0003887">
    <property type="term" value="F:DNA-directed DNA polymerase activity"/>
    <property type="evidence" value="ECO:0007669"/>
    <property type="project" value="UniProtKB-UniRule"/>
</dbReference>
<organism evidence="18 19">
    <name type="scientific">Promicromonospora sukumoe</name>
    <dbReference type="NCBI Taxonomy" id="88382"/>
    <lineage>
        <taxon>Bacteria</taxon>
        <taxon>Bacillati</taxon>
        <taxon>Actinomycetota</taxon>
        <taxon>Actinomycetes</taxon>
        <taxon>Micrococcales</taxon>
        <taxon>Promicromonosporaceae</taxon>
        <taxon>Promicromonospora</taxon>
    </lineage>
</organism>
<dbReference type="PANTHER" id="PTHR11076">
    <property type="entry name" value="DNA REPAIR POLYMERASE UMUC / TRANSFERASE FAMILY MEMBER"/>
    <property type="match status" value="1"/>
</dbReference>
<keyword evidence="4 16" id="KW-0963">Cytoplasm</keyword>
<evidence type="ECO:0000256" key="3">
    <source>
        <dbReference type="ARBA" id="ARBA00022457"/>
    </source>
</evidence>
<evidence type="ECO:0000259" key="17">
    <source>
        <dbReference type="PROSITE" id="PS50173"/>
    </source>
</evidence>
<dbReference type="InterPro" id="IPR001126">
    <property type="entry name" value="UmuC"/>
</dbReference>
<dbReference type="NCBIfam" id="NF002751">
    <property type="entry name" value="PRK02794.1"/>
    <property type="match status" value="1"/>
</dbReference>
<evidence type="ECO:0000256" key="10">
    <source>
        <dbReference type="ARBA" id="ARBA00022842"/>
    </source>
</evidence>
<dbReference type="EC" id="2.7.7.7" evidence="16"/>
<dbReference type="GO" id="GO:0005829">
    <property type="term" value="C:cytosol"/>
    <property type="evidence" value="ECO:0007669"/>
    <property type="project" value="TreeGrafter"/>
</dbReference>
<comment type="subunit">
    <text evidence="16">Monomer.</text>
</comment>
<evidence type="ECO:0000256" key="9">
    <source>
        <dbReference type="ARBA" id="ARBA00022763"/>
    </source>
</evidence>
<dbReference type="SUPFAM" id="SSF100879">
    <property type="entry name" value="Lesion bypass DNA polymerase (Y-family), little finger domain"/>
    <property type="match status" value="1"/>
</dbReference>
<evidence type="ECO:0000256" key="7">
    <source>
        <dbReference type="ARBA" id="ARBA00022705"/>
    </source>
</evidence>
<gene>
    <name evidence="16" type="primary">dinB</name>
    <name evidence="18" type="ORF">FHX71_000957</name>
</gene>
<dbReference type="HAMAP" id="MF_01113">
    <property type="entry name" value="DNApol_IV"/>
    <property type="match status" value="1"/>
</dbReference>
<evidence type="ECO:0000256" key="2">
    <source>
        <dbReference type="ARBA" id="ARBA00010945"/>
    </source>
</evidence>
<evidence type="ECO:0000313" key="18">
    <source>
        <dbReference type="EMBL" id="MBA8807015.1"/>
    </source>
</evidence>
<evidence type="ECO:0000256" key="5">
    <source>
        <dbReference type="ARBA" id="ARBA00022679"/>
    </source>
</evidence>
<accession>A0A7W3PCK6</accession>
<keyword evidence="13 16" id="KW-0234">DNA repair</keyword>
<feature type="domain" description="UmuC" evidence="17">
    <location>
        <begin position="23"/>
        <end position="202"/>
    </location>
</feature>
<feature type="active site" evidence="16">
    <location>
        <position position="121"/>
    </location>
</feature>